<keyword evidence="2" id="KW-1185">Reference proteome</keyword>
<dbReference type="EMBL" id="JAACXV010000054">
    <property type="protein sequence ID" value="KAF7285457.1"/>
    <property type="molecule type" value="Genomic_DNA"/>
</dbReference>
<protein>
    <submittedName>
        <fullName evidence="1">Uncharacterized protein</fullName>
    </submittedName>
</protein>
<gene>
    <name evidence="1" type="ORF">GWI33_010629</name>
</gene>
<organism evidence="1 2">
    <name type="scientific">Rhynchophorus ferrugineus</name>
    <name type="common">Red palm weevil</name>
    <name type="synonym">Curculio ferrugineus</name>
    <dbReference type="NCBI Taxonomy" id="354439"/>
    <lineage>
        <taxon>Eukaryota</taxon>
        <taxon>Metazoa</taxon>
        <taxon>Ecdysozoa</taxon>
        <taxon>Arthropoda</taxon>
        <taxon>Hexapoda</taxon>
        <taxon>Insecta</taxon>
        <taxon>Pterygota</taxon>
        <taxon>Neoptera</taxon>
        <taxon>Endopterygota</taxon>
        <taxon>Coleoptera</taxon>
        <taxon>Polyphaga</taxon>
        <taxon>Cucujiformia</taxon>
        <taxon>Curculionidae</taxon>
        <taxon>Dryophthorinae</taxon>
        <taxon>Rhynchophorus</taxon>
    </lineage>
</organism>
<comment type="caution">
    <text evidence="1">The sequence shown here is derived from an EMBL/GenBank/DDBJ whole genome shotgun (WGS) entry which is preliminary data.</text>
</comment>
<evidence type="ECO:0000313" key="1">
    <source>
        <dbReference type="EMBL" id="KAF7285457.1"/>
    </source>
</evidence>
<dbReference type="AlphaFoldDB" id="A0A834IUS3"/>
<accession>A0A834IUS3</accession>
<evidence type="ECO:0000313" key="2">
    <source>
        <dbReference type="Proteomes" id="UP000625711"/>
    </source>
</evidence>
<reference evidence="1" key="1">
    <citation type="submission" date="2020-08" db="EMBL/GenBank/DDBJ databases">
        <title>Genome sequencing and assembly of the red palm weevil Rhynchophorus ferrugineus.</title>
        <authorList>
            <person name="Dias G.B."/>
            <person name="Bergman C.M."/>
            <person name="Manee M."/>
        </authorList>
    </citation>
    <scope>NUCLEOTIDE SEQUENCE</scope>
    <source>
        <strain evidence="1">AA-2017</strain>
        <tissue evidence="1">Whole larva</tissue>
    </source>
</reference>
<dbReference type="Proteomes" id="UP000625711">
    <property type="component" value="Unassembled WGS sequence"/>
</dbReference>
<name>A0A834IUS3_RHYFE</name>
<sequence>MMLVTRHGDNEDEDRSHLNLQVQIDRNRGERRVEKRQYEKVICFKRKNYPKNVNPRKMRGSADSKNGHQSLVIHSVCPKLLFCHKASSGITLVPTTVVI</sequence>
<proteinExistence type="predicted"/>